<proteinExistence type="predicted"/>
<dbReference type="EMBL" id="JAVIIV010000011">
    <property type="protein sequence ID" value="MDX8487067.1"/>
    <property type="molecule type" value="Genomic_DNA"/>
</dbReference>
<accession>A0ABU4YJD7</accession>
<protein>
    <recommendedName>
        <fullName evidence="3">DUF1795 domain-containing protein</fullName>
    </recommendedName>
</protein>
<organism evidence="1 2">
    <name type="scientific">Mesorhizobium humile</name>
    <dbReference type="NCBI Taxonomy" id="3072313"/>
    <lineage>
        <taxon>Bacteria</taxon>
        <taxon>Pseudomonadati</taxon>
        <taxon>Pseudomonadota</taxon>
        <taxon>Alphaproteobacteria</taxon>
        <taxon>Hyphomicrobiales</taxon>
        <taxon>Phyllobacteriaceae</taxon>
        <taxon>Mesorhizobium</taxon>
    </lineage>
</organism>
<evidence type="ECO:0000313" key="1">
    <source>
        <dbReference type="EMBL" id="MDX8487067.1"/>
    </source>
</evidence>
<reference evidence="1 2" key="1">
    <citation type="submission" date="2023-08" db="EMBL/GenBank/DDBJ databases">
        <title>Implementing the SeqCode for naming new Mesorhizobium species isolated from Vachellia karroo root nodules.</title>
        <authorList>
            <person name="Van Lill M."/>
        </authorList>
    </citation>
    <scope>NUCLEOTIDE SEQUENCE [LARGE SCALE GENOMIC DNA]</scope>
    <source>
        <strain evidence="1 2">VK2B</strain>
    </source>
</reference>
<name>A0ABU4YJD7_9HYPH</name>
<gene>
    <name evidence="1" type="ORF">RFM52_17815</name>
</gene>
<evidence type="ECO:0008006" key="3">
    <source>
        <dbReference type="Google" id="ProtNLM"/>
    </source>
</evidence>
<comment type="caution">
    <text evidence="1">The sequence shown here is derived from an EMBL/GenBank/DDBJ whole genome shotgun (WGS) entry which is preliminary data.</text>
</comment>
<evidence type="ECO:0000313" key="2">
    <source>
        <dbReference type="Proteomes" id="UP001280156"/>
    </source>
</evidence>
<dbReference type="Proteomes" id="UP001280156">
    <property type="component" value="Unassembled WGS sequence"/>
</dbReference>
<keyword evidence="2" id="KW-1185">Reference proteome</keyword>
<sequence length="166" mass="17890">MRGVAIGFFLAISIGAAFGEDFKNSYIRFSLPTGWSCETEGTAFVCNPPHLNGQPVSAIMIITAKIAGPDDNVTAYFKHLEATAAAIGPNAMKQAPTLTKINGMTWVDCTIEGSEIKNYETRYLAVSANGLAILYTLSAQKDYFGKIIGSAVLAVNTLQMLDDWKK</sequence>
<dbReference type="RefSeq" id="WP_320292997.1">
    <property type="nucleotide sequence ID" value="NZ_JAVIIU010000001.1"/>
</dbReference>